<evidence type="ECO:0000313" key="2">
    <source>
        <dbReference type="Proteomes" id="UP001057402"/>
    </source>
</evidence>
<protein>
    <submittedName>
        <fullName evidence="1">Uncharacterized protein</fullName>
    </submittedName>
</protein>
<dbReference type="Proteomes" id="UP001057402">
    <property type="component" value="Chromosome 5"/>
</dbReference>
<gene>
    <name evidence="1" type="ORF">MLD38_019279</name>
</gene>
<proteinExistence type="predicted"/>
<comment type="caution">
    <text evidence="1">The sequence shown here is derived from an EMBL/GenBank/DDBJ whole genome shotgun (WGS) entry which is preliminary data.</text>
</comment>
<sequence>MSAYGRSFVISGLVVLLWCTRLPICSGSRLPRYEVDALGDMAASLGSKYWQFNDESCTVLKVGMTPDMPVNSNCSFVCQCDFPDDTDCHVVTIVLKGFSLPGVLPPQLVKFPYLKEIDFCYNLLTGSIPEEWGSTRLTSISILVNRFSGRIPAVLANITSLTYLCLEANNFSGPIPPELGRLINLQTLLLSSNQLTGILPLTFSALVNMTDFRINDNSLKGTVPLFIQNWRQLQRLELHASGLHGPIPPQISSLDQMNQLRISDMNGPRQQFPLLQNMTVLTKLVLRSCNLHGEIPPYIWTMTTLEMLDLSYNELSGQIPSALNLKGIRFIFLTGNQLSGSIPDTLLKSGTAIDLSYNNFSWQSPDAAVCQQNMNLNLNLYRSSATENYLPRRLHCIKNFHCPHYSSCLHVNCGGNDITVVENGRKISYKGDVDVAGGSATSFLSNDTYWGLSSTGDYMDDNDKQDLRYTQKASSSSNLSGLYETARAAPISLTYFHYCLENGMYTVKLHFAEILFMNGSTFSSLGRRMFDIYLQDERVQEDFNIEVVAGGAQIPKIQLYNVSVTKNSMDIRLQFAGKGTTRIPKRGVYGPIISAVSVSSVDRGCSNARKRATGYIIGGVVASIVLFALLAHVWWRHCFRRKLDLKGTRPRGTRTEGIDLQTDTFTFKQIEAATNNFDPANKIGEGGFGPVYKGNLSDGTAIAVKQLSSKSQQGDHEFLNEMGMISCLQHPNLVKLHGCCIEGDQLLLVYEYMENNSLARALFGPEDCRLQLDWPARHNICIGIAKGLAFLHEESRLKIVHRDIKATNVLLDKDLNPKISDFGLARLNEEKTHITTKIAGTIGYMAPEYALWGFLTQKADVYSFGVMALEIVSGKSNCDYTSDDYVCLMHWACRLQQSGNINELIDEKLKNPKLNEQEAEVIMKVALQCTNVTPSLRPTMSEVVNMFLGKTNVPEVKPDPSIYHNDLRFKAARDFQKHPTNSCSSEIVTRDSMSTHTIGSSSTSTRDFHEITPQIDETPLNPSDIESLDA</sequence>
<keyword evidence="2" id="KW-1185">Reference proteome</keyword>
<organism evidence="1 2">
    <name type="scientific">Melastoma candidum</name>
    <dbReference type="NCBI Taxonomy" id="119954"/>
    <lineage>
        <taxon>Eukaryota</taxon>
        <taxon>Viridiplantae</taxon>
        <taxon>Streptophyta</taxon>
        <taxon>Embryophyta</taxon>
        <taxon>Tracheophyta</taxon>
        <taxon>Spermatophyta</taxon>
        <taxon>Magnoliopsida</taxon>
        <taxon>eudicotyledons</taxon>
        <taxon>Gunneridae</taxon>
        <taxon>Pentapetalae</taxon>
        <taxon>rosids</taxon>
        <taxon>malvids</taxon>
        <taxon>Myrtales</taxon>
        <taxon>Melastomataceae</taxon>
        <taxon>Melastomatoideae</taxon>
        <taxon>Melastomateae</taxon>
        <taxon>Melastoma</taxon>
    </lineage>
</organism>
<name>A0ACB9R0J4_9MYRT</name>
<accession>A0ACB9R0J4</accession>
<dbReference type="EMBL" id="CM042884">
    <property type="protein sequence ID" value="KAI4370998.1"/>
    <property type="molecule type" value="Genomic_DNA"/>
</dbReference>
<reference evidence="2" key="1">
    <citation type="journal article" date="2023" name="Front. Plant Sci.">
        <title>Chromosomal-level genome assembly of Melastoma candidum provides insights into trichome evolution.</title>
        <authorList>
            <person name="Zhong Y."/>
            <person name="Wu W."/>
            <person name="Sun C."/>
            <person name="Zou P."/>
            <person name="Liu Y."/>
            <person name="Dai S."/>
            <person name="Zhou R."/>
        </authorList>
    </citation>
    <scope>NUCLEOTIDE SEQUENCE [LARGE SCALE GENOMIC DNA]</scope>
</reference>
<evidence type="ECO:0000313" key="1">
    <source>
        <dbReference type="EMBL" id="KAI4370998.1"/>
    </source>
</evidence>